<dbReference type="AlphaFoldDB" id="A0A9X6NQ61"/>
<reference evidence="2" key="1">
    <citation type="submission" date="2017-01" db="EMBL/GenBank/DDBJ databases">
        <title>Comparative genomics of anhydrobiosis in the tardigrade Hypsibius dujardini.</title>
        <authorList>
            <person name="Yoshida Y."/>
            <person name="Koutsovoulos G."/>
            <person name="Laetsch D."/>
            <person name="Stevens L."/>
            <person name="Kumar S."/>
            <person name="Horikawa D."/>
            <person name="Ishino K."/>
            <person name="Komine S."/>
            <person name="Tomita M."/>
            <person name="Blaxter M."/>
            <person name="Arakawa K."/>
        </authorList>
    </citation>
    <scope>NUCLEOTIDE SEQUENCE [LARGE SCALE GENOMIC DNA]</scope>
    <source>
        <strain evidence="2">Z151</strain>
    </source>
</reference>
<sequence>MANFLPIIPCHLYIVTDSESASEVERLRADFPNETKVIVKSFSDLIEAKRMTMWVEQTQLDHEKHHTPELYVIWNEKVHLLMEAIEENPFDSDYFLWTDIGCFRDAERAEKLTSYPDTYTTSSLLGTNNVFFLQVGNFRQEHQIIGENGLPINHFQYDVCLGGGVFGGHANAVRQYSQQYYKTMDLMQSNGIFIGKDQNVMSTVAVLYPNLVKLVKPQYYLDGADPWFYSLHYFSKRTINETIPG</sequence>
<organism evidence="1 2">
    <name type="scientific">Hypsibius exemplaris</name>
    <name type="common">Freshwater tardigrade</name>
    <dbReference type="NCBI Taxonomy" id="2072580"/>
    <lineage>
        <taxon>Eukaryota</taxon>
        <taxon>Metazoa</taxon>
        <taxon>Ecdysozoa</taxon>
        <taxon>Tardigrada</taxon>
        <taxon>Eutardigrada</taxon>
        <taxon>Parachela</taxon>
        <taxon>Hypsibioidea</taxon>
        <taxon>Hypsibiidae</taxon>
        <taxon>Hypsibius</taxon>
    </lineage>
</organism>
<protein>
    <recommendedName>
        <fullName evidence="3">Glycosyltransferase</fullName>
    </recommendedName>
</protein>
<keyword evidence="2" id="KW-1185">Reference proteome</keyword>
<dbReference type="Proteomes" id="UP000192578">
    <property type="component" value="Unassembled WGS sequence"/>
</dbReference>
<name>A0A9X6NQ61_HYPEX</name>
<evidence type="ECO:0000313" key="1">
    <source>
        <dbReference type="EMBL" id="OWA53964.1"/>
    </source>
</evidence>
<gene>
    <name evidence="1" type="ORF">BV898_18387</name>
</gene>
<evidence type="ECO:0008006" key="3">
    <source>
        <dbReference type="Google" id="ProtNLM"/>
    </source>
</evidence>
<dbReference type="Pfam" id="PF09612">
    <property type="entry name" value="HtrL_YibB"/>
    <property type="match status" value="1"/>
</dbReference>
<dbReference type="OrthoDB" id="411632at2759"/>
<accession>A0A9X6NQ61</accession>
<dbReference type="InterPro" id="IPR011735">
    <property type="entry name" value="WlaTC/HtrL_glycosyltransf"/>
</dbReference>
<comment type="caution">
    <text evidence="1">The sequence shown here is derived from an EMBL/GenBank/DDBJ whole genome shotgun (WGS) entry which is preliminary data.</text>
</comment>
<evidence type="ECO:0000313" key="2">
    <source>
        <dbReference type="Proteomes" id="UP000192578"/>
    </source>
</evidence>
<proteinExistence type="predicted"/>
<dbReference type="EMBL" id="MTYJ01000360">
    <property type="protein sequence ID" value="OWA53964.1"/>
    <property type="molecule type" value="Genomic_DNA"/>
</dbReference>